<organism evidence="2 3">
    <name type="scientific">Citricoccus parietis</name>
    <dbReference type="NCBI Taxonomy" id="592307"/>
    <lineage>
        <taxon>Bacteria</taxon>
        <taxon>Bacillati</taxon>
        <taxon>Actinomycetota</taxon>
        <taxon>Actinomycetes</taxon>
        <taxon>Micrococcales</taxon>
        <taxon>Micrococcaceae</taxon>
        <taxon>Citricoccus</taxon>
    </lineage>
</organism>
<dbReference type="Proteomes" id="UP001589575">
    <property type="component" value="Unassembled WGS sequence"/>
</dbReference>
<feature type="region of interest" description="Disordered" evidence="1">
    <location>
        <begin position="1"/>
        <end position="165"/>
    </location>
</feature>
<gene>
    <name evidence="2" type="ORF">ACFFX0_07220</name>
</gene>
<dbReference type="EMBL" id="JBHMFI010000001">
    <property type="protein sequence ID" value="MFB9070993.1"/>
    <property type="molecule type" value="Genomic_DNA"/>
</dbReference>
<evidence type="ECO:0000313" key="3">
    <source>
        <dbReference type="Proteomes" id="UP001589575"/>
    </source>
</evidence>
<sequence length="165" mass="16791">MLGHRRGLDRGGPGHRVPPPVRADSTGGTGVTGITVDEGREARTRSRQRAPVPGHRGHDRPDLGADRTGPGSARTAGPGSTGPVRGLSPEGQSGFGLRGGHGGGTRSDPPGRRPGLGVLPRGPHAFPPAPPPSPSVELGWVAGRKTHPESTENVSVAGVRGGRRP</sequence>
<comment type="caution">
    <text evidence="2">The sequence shown here is derived from an EMBL/GenBank/DDBJ whole genome shotgun (WGS) entry which is preliminary data.</text>
</comment>
<evidence type="ECO:0000256" key="1">
    <source>
        <dbReference type="SAM" id="MobiDB-lite"/>
    </source>
</evidence>
<evidence type="ECO:0000313" key="2">
    <source>
        <dbReference type="EMBL" id="MFB9070993.1"/>
    </source>
</evidence>
<feature type="compositionally biased region" description="Gly residues" evidence="1">
    <location>
        <begin position="93"/>
        <end position="105"/>
    </location>
</feature>
<accession>A0ABV5FXN2</accession>
<reference evidence="2 3" key="1">
    <citation type="submission" date="2024-09" db="EMBL/GenBank/DDBJ databases">
        <authorList>
            <person name="Sun Q."/>
            <person name="Mori K."/>
        </authorList>
    </citation>
    <scope>NUCLEOTIDE SEQUENCE [LARGE SCALE GENOMIC DNA]</scope>
    <source>
        <strain evidence="2 3">CCM 7609</strain>
    </source>
</reference>
<feature type="compositionally biased region" description="Low complexity" evidence="1">
    <location>
        <begin position="113"/>
        <end position="124"/>
    </location>
</feature>
<protein>
    <submittedName>
        <fullName evidence="2">Uncharacterized protein</fullName>
    </submittedName>
</protein>
<feature type="compositionally biased region" description="Pro residues" evidence="1">
    <location>
        <begin position="125"/>
        <end position="134"/>
    </location>
</feature>
<proteinExistence type="predicted"/>
<keyword evidence="3" id="KW-1185">Reference proteome</keyword>
<name>A0ABV5FXN2_9MICC</name>